<organism evidence="2">
    <name type="scientific">mine drainage metagenome</name>
    <dbReference type="NCBI Taxonomy" id="410659"/>
    <lineage>
        <taxon>unclassified sequences</taxon>
        <taxon>metagenomes</taxon>
        <taxon>ecological metagenomes</taxon>
    </lineage>
</organism>
<dbReference type="Gene3D" id="2.70.70.10">
    <property type="entry name" value="Glucose Permease (Domain IIA)"/>
    <property type="match status" value="1"/>
</dbReference>
<accession>A0A1J5TB35</accession>
<dbReference type="GO" id="GO:0004222">
    <property type="term" value="F:metalloendopeptidase activity"/>
    <property type="evidence" value="ECO:0007669"/>
    <property type="project" value="TreeGrafter"/>
</dbReference>
<dbReference type="PANTHER" id="PTHR21666:SF270">
    <property type="entry name" value="MUREIN HYDROLASE ACTIVATOR ENVC"/>
    <property type="match status" value="1"/>
</dbReference>
<dbReference type="InterPro" id="IPR050570">
    <property type="entry name" value="Cell_wall_metabolism_enzyme"/>
</dbReference>
<sequence length="336" mass="38220">MKFRLLLVFALIVSVARAERLEFSWPVPSPTLPSVHSEDDFLQATAAGDPPSGGFGCVRTHGFQYHEGLDIKPYKRNARGEPADEVHAAIAGIVRHISRYAGESNYGRYIVLEHPDAVPEIYTLYAHLARIAPGLHEGEHVARGQIIGLMGHSAGGYYIPLSRAHLHFEMGLRISDNFQSWYDWKRFGGRNEHGNFNGMNLMGFDPWAFVQALEHHQVDQPYQFLEHQPIAVRFRIATTRRPFFVRQYPSLVERKPGYELLGGWEVWCTFTGLPVHWIPLSTAQVVGMRPDQVVITGYDQDLLRHHPCRILVDHRRGQLVPGRDLADMIQMVFGVR</sequence>
<gene>
    <name evidence="2" type="ORF">GALL_53250</name>
</gene>
<dbReference type="InterPro" id="IPR016047">
    <property type="entry name" value="M23ase_b-sheet_dom"/>
</dbReference>
<dbReference type="EMBL" id="MLJW01000014">
    <property type="protein sequence ID" value="OIR13509.1"/>
    <property type="molecule type" value="Genomic_DNA"/>
</dbReference>
<evidence type="ECO:0000259" key="1">
    <source>
        <dbReference type="Pfam" id="PF01551"/>
    </source>
</evidence>
<dbReference type="InterPro" id="IPR011055">
    <property type="entry name" value="Dup_hybrid_motif"/>
</dbReference>
<feature type="domain" description="M23ase beta-sheet core" evidence="1">
    <location>
        <begin position="65"/>
        <end position="170"/>
    </location>
</feature>
<evidence type="ECO:0000313" key="2">
    <source>
        <dbReference type="EMBL" id="OIR13509.1"/>
    </source>
</evidence>
<proteinExistence type="predicted"/>
<protein>
    <recommendedName>
        <fullName evidence="1">M23ase beta-sheet core domain-containing protein</fullName>
    </recommendedName>
</protein>
<comment type="caution">
    <text evidence="2">The sequence shown here is derived from an EMBL/GenBank/DDBJ whole genome shotgun (WGS) entry which is preliminary data.</text>
</comment>
<dbReference type="CDD" id="cd12797">
    <property type="entry name" value="M23_peptidase"/>
    <property type="match status" value="1"/>
</dbReference>
<name>A0A1J5TB35_9ZZZZ</name>
<dbReference type="AlphaFoldDB" id="A0A1J5TB35"/>
<dbReference type="PANTHER" id="PTHR21666">
    <property type="entry name" value="PEPTIDASE-RELATED"/>
    <property type="match status" value="1"/>
</dbReference>
<dbReference type="SUPFAM" id="SSF51261">
    <property type="entry name" value="Duplicated hybrid motif"/>
    <property type="match status" value="1"/>
</dbReference>
<dbReference type="Pfam" id="PF01551">
    <property type="entry name" value="Peptidase_M23"/>
    <property type="match status" value="1"/>
</dbReference>
<reference evidence="2" key="1">
    <citation type="submission" date="2016-10" db="EMBL/GenBank/DDBJ databases">
        <title>Sequence of Gallionella enrichment culture.</title>
        <authorList>
            <person name="Poehlein A."/>
            <person name="Muehling M."/>
            <person name="Daniel R."/>
        </authorList>
    </citation>
    <scope>NUCLEOTIDE SEQUENCE</scope>
</reference>